<sequence length="122" mass="14021">MDIPSAAAGFPDPALVVNYPTALRFVRYRLNRLAHGQMKPWAAAHRFNYARLVEIKKDDRQRHVPLMQRLFVAFGYSVAVIRLVAPGGTKSHFFWFATAEAHALFRQELRAYDELVMQASQF</sequence>
<dbReference type="Proteomes" id="UP001501243">
    <property type="component" value="Unassembled WGS sequence"/>
</dbReference>
<keyword evidence="2" id="KW-1185">Reference proteome</keyword>
<proteinExistence type="predicted"/>
<evidence type="ECO:0000313" key="1">
    <source>
        <dbReference type="EMBL" id="GAA4492996.1"/>
    </source>
</evidence>
<dbReference type="RefSeq" id="WP_208133328.1">
    <property type="nucleotide sequence ID" value="NZ_BAABGQ010000002.1"/>
</dbReference>
<protein>
    <submittedName>
        <fullName evidence="1">Uncharacterized protein</fullName>
    </submittedName>
</protein>
<dbReference type="EMBL" id="BAABGQ010000002">
    <property type="protein sequence ID" value="GAA4492996.1"/>
    <property type="molecule type" value="Genomic_DNA"/>
</dbReference>
<organism evidence="1 2">
    <name type="scientific">Hymenobacter ginsengisoli</name>
    <dbReference type="NCBI Taxonomy" id="1051626"/>
    <lineage>
        <taxon>Bacteria</taxon>
        <taxon>Pseudomonadati</taxon>
        <taxon>Bacteroidota</taxon>
        <taxon>Cytophagia</taxon>
        <taxon>Cytophagales</taxon>
        <taxon>Hymenobacteraceae</taxon>
        <taxon>Hymenobacter</taxon>
    </lineage>
</organism>
<evidence type="ECO:0000313" key="2">
    <source>
        <dbReference type="Proteomes" id="UP001501243"/>
    </source>
</evidence>
<name>A0ABP8PW85_9BACT</name>
<reference evidence="2" key="1">
    <citation type="journal article" date="2019" name="Int. J. Syst. Evol. Microbiol.">
        <title>The Global Catalogue of Microorganisms (GCM) 10K type strain sequencing project: providing services to taxonomists for standard genome sequencing and annotation.</title>
        <authorList>
            <consortium name="The Broad Institute Genomics Platform"/>
            <consortium name="The Broad Institute Genome Sequencing Center for Infectious Disease"/>
            <person name="Wu L."/>
            <person name="Ma J."/>
        </authorList>
    </citation>
    <scope>NUCLEOTIDE SEQUENCE [LARGE SCALE GENOMIC DNA]</scope>
    <source>
        <strain evidence="2">JCM 17841</strain>
    </source>
</reference>
<accession>A0ABP8PW85</accession>
<comment type="caution">
    <text evidence="1">The sequence shown here is derived from an EMBL/GenBank/DDBJ whole genome shotgun (WGS) entry which is preliminary data.</text>
</comment>
<gene>
    <name evidence="1" type="ORF">GCM10023172_00950</name>
</gene>